<proteinExistence type="inferred from homology"/>
<protein>
    <recommendedName>
        <fullName evidence="6 19">Adenosylcobinamide-GDP ribazoletransferase</fullName>
        <ecNumber evidence="5 19">2.7.8.26</ecNumber>
    </recommendedName>
    <alternativeName>
        <fullName evidence="16 19">Cobalamin synthase</fullName>
    </alternativeName>
    <alternativeName>
        <fullName evidence="15 19">Cobalamin-5'-phosphate synthase</fullName>
    </alternativeName>
</protein>
<keyword evidence="9 19" id="KW-0808">Transferase</keyword>
<keyword evidence="11 19" id="KW-0460">Magnesium</keyword>
<comment type="subcellular location">
    <subcellularLocation>
        <location evidence="2 19">Cell membrane</location>
        <topology evidence="2 19">Multi-pass membrane protein</topology>
    </subcellularLocation>
</comment>
<dbReference type="UniPathway" id="UPA00148">
    <property type="reaction ID" value="UER00238"/>
</dbReference>
<feature type="transmembrane region" description="Helical" evidence="19">
    <location>
        <begin position="114"/>
        <end position="137"/>
    </location>
</feature>
<evidence type="ECO:0000256" key="4">
    <source>
        <dbReference type="ARBA" id="ARBA00010561"/>
    </source>
</evidence>
<name>Q2CBW9_OCEGH</name>
<dbReference type="EMBL" id="AAOT01000035">
    <property type="protein sequence ID" value="EAR50151.1"/>
    <property type="molecule type" value="Genomic_DNA"/>
</dbReference>
<keyword evidence="12 19" id="KW-1133">Transmembrane helix</keyword>
<keyword evidence="21" id="KW-1185">Reference proteome</keyword>
<evidence type="ECO:0000256" key="17">
    <source>
        <dbReference type="ARBA" id="ARBA00048623"/>
    </source>
</evidence>
<dbReference type="GO" id="GO:0008818">
    <property type="term" value="F:cobalamin 5'-phosphate synthase activity"/>
    <property type="evidence" value="ECO:0007669"/>
    <property type="project" value="UniProtKB-UniRule"/>
</dbReference>
<dbReference type="Proteomes" id="UP000003635">
    <property type="component" value="Unassembled WGS sequence"/>
</dbReference>
<dbReference type="HAMAP" id="MF_00719">
    <property type="entry name" value="CobS"/>
    <property type="match status" value="1"/>
</dbReference>
<dbReference type="eggNOG" id="COG0368">
    <property type="taxonomic scope" value="Bacteria"/>
</dbReference>
<dbReference type="EC" id="2.7.8.26" evidence="5 19"/>
<reference evidence="20 21" key="1">
    <citation type="journal article" date="2010" name="J. Bacteriol.">
        <title>Genome sequences of Oceanicola granulosus HTCC2516(T) and Oceanicola batsensis HTCC2597(TDelta).</title>
        <authorList>
            <person name="Thrash J.C."/>
            <person name="Cho J.C."/>
            <person name="Vergin K.L."/>
            <person name="Giovannoni S.J."/>
        </authorList>
    </citation>
    <scope>NUCLEOTIDE SEQUENCE [LARGE SCALE GENOMIC DNA]</scope>
    <source>
        <strain evidence="21">ATCC BAA-861 / DSM 15982 / KCTC 12143 / HTCC2516</strain>
    </source>
</reference>
<evidence type="ECO:0000256" key="9">
    <source>
        <dbReference type="ARBA" id="ARBA00022679"/>
    </source>
</evidence>
<evidence type="ECO:0000256" key="6">
    <source>
        <dbReference type="ARBA" id="ARBA00015850"/>
    </source>
</evidence>
<feature type="transmembrane region" description="Helical" evidence="19">
    <location>
        <begin position="157"/>
        <end position="190"/>
    </location>
</feature>
<evidence type="ECO:0000256" key="10">
    <source>
        <dbReference type="ARBA" id="ARBA00022692"/>
    </source>
</evidence>
<feature type="transmembrane region" description="Helical" evidence="19">
    <location>
        <begin position="12"/>
        <end position="34"/>
    </location>
</feature>
<comment type="catalytic activity">
    <reaction evidence="18 19">
        <text>alpha-ribazole 5'-phosphate + adenosylcob(III)inamide-GDP = adenosylcob(III)alamin 5'-phosphate + GMP + H(+)</text>
        <dbReference type="Rhea" id="RHEA:23560"/>
        <dbReference type="ChEBI" id="CHEBI:15378"/>
        <dbReference type="ChEBI" id="CHEBI:57918"/>
        <dbReference type="ChEBI" id="CHEBI:58115"/>
        <dbReference type="ChEBI" id="CHEBI:60487"/>
        <dbReference type="ChEBI" id="CHEBI:60493"/>
        <dbReference type="EC" id="2.7.8.26"/>
    </reaction>
</comment>
<evidence type="ECO:0000256" key="2">
    <source>
        <dbReference type="ARBA" id="ARBA00004651"/>
    </source>
</evidence>
<evidence type="ECO:0000256" key="14">
    <source>
        <dbReference type="ARBA" id="ARBA00025228"/>
    </source>
</evidence>
<evidence type="ECO:0000256" key="16">
    <source>
        <dbReference type="ARBA" id="ARBA00032853"/>
    </source>
</evidence>
<feature type="transmembrane region" description="Helical" evidence="19">
    <location>
        <begin position="87"/>
        <end position="107"/>
    </location>
</feature>
<dbReference type="GO" id="GO:0005886">
    <property type="term" value="C:plasma membrane"/>
    <property type="evidence" value="ECO:0007669"/>
    <property type="project" value="UniProtKB-SubCell"/>
</dbReference>
<evidence type="ECO:0000256" key="15">
    <source>
        <dbReference type="ARBA" id="ARBA00032605"/>
    </source>
</evidence>
<accession>Q2CBW9</accession>
<dbReference type="AlphaFoldDB" id="Q2CBW9"/>
<comment type="caution">
    <text evidence="20">The sequence shown here is derived from an EMBL/GenBank/DDBJ whole genome shotgun (WGS) entry which is preliminary data.</text>
</comment>
<organism evidence="20 21">
    <name type="scientific">Oceanicola granulosus (strain ATCC BAA-861 / DSM 15982 / KCTC 12143 / HTCC2516)</name>
    <dbReference type="NCBI Taxonomy" id="314256"/>
    <lineage>
        <taxon>Bacteria</taxon>
        <taxon>Pseudomonadati</taxon>
        <taxon>Pseudomonadota</taxon>
        <taxon>Alphaproteobacteria</taxon>
        <taxon>Rhodobacterales</taxon>
        <taxon>Roseobacteraceae</taxon>
        <taxon>Oceanicola</taxon>
    </lineage>
</organism>
<dbReference type="InterPro" id="IPR003805">
    <property type="entry name" value="CobS"/>
</dbReference>
<evidence type="ECO:0000313" key="21">
    <source>
        <dbReference type="Proteomes" id="UP000003635"/>
    </source>
</evidence>
<evidence type="ECO:0000256" key="8">
    <source>
        <dbReference type="ARBA" id="ARBA00022573"/>
    </source>
</evidence>
<comment type="cofactor">
    <cofactor evidence="1 19">
        <name>Mg(2+)</name>
        <dbReference type="ChEBI" id="CHEBI:18420"/>
    </cofactor>
</comment>
<comment type="function">
    <text evidence="14 19">Joins adenosylcobinamide-GDP and alpha-ribazole to generate adenosylcobalamin (Ado-cobalamin). Also synthesizes adenosylcobalamin 5'-phosphate from adenosylcobinamide-GDP and alpha-ribazole 5'-phosphate.</text>
</comment>
<evidence type="ECO:0000256" key="13">
    <source>
        <dbReference type="ARBA" id="ARBA00023136"/>
    </source>
</evidence>
<dbReference type="STRING" id="314256.OG2516_15724"/>
<keyword evidence="13 19" id="KW-0472">Membrane</keyword>
<comment type="catalytic activity">
    <reaction evidence="17 19">
        <text>alpha-ribazole + adenosylcob(III)inamide-GDP = adenosylcob(III)alamin + GMP + H(+)</text>
        <dbReference type="Rhea" id="RHEA:16049"/>
        <dbReference type="ChEBI" id="CHEBI:10329"/>
        <dbReference type="ChEBI" id="CHEBI:15378"/>
        <dbReference type="ChEBI" id="CHEBI:18408"/>
        <dbReference type="ChEBI" id="CHEBI:58115"/>
        <dbReference type="ChEBI" id="CHEBI:60487"/>
        <dbReference type="EC" id="2.7.8.26"/>
    </reaction>
</comment>
<evidence type="ECO:0000256" key="11">
    <source>
        <dbReference type="ARBA" id="ARBA00022842"/>
    </source>
</evidence>
<evidence type="ECO:0000256" key="1">
    <source>
        <dbReference type="ARBA" id="ARBA00001946"/>
    </source>
</evidence>
<evidence type="ECO:0000256" key="19">
    <source>
        <dbReference type="HAMAP-Rule" id="MF_00719"/>
    </source>
</evidence>
<gene>
    <name evidence="19" type="primary">cobS</name>
    <name evidence="20" type="ORF">OG2516_15724</name>
</gene>
<dbReference type="GO" id="GO:0051073">
    <property type="term" value="F:adenosylcobinamide-GDP ribazoletransferase activity"/>
    <property type="evidence" value="ECO:0007669"/>
    <property type="project" value="UniProtKB-UniRule"/>
</dbReference>
<comment type="pathway">
    <text evidence="3 19">Cofactor biosynthesis; adenosylcobalamin biosynthesis; adenosylcobalamin from cob(II)yrinate a,c-diamide: step 7/7.</text>
</comment>
<evidence type="ECO:0000256" key="12">
    <source>
        <dbReference type="ARBA" id="ARBA00022989"/>
    </source>
</evidence>
<keyword evidence="10 19" id="KW-0812">Transmembrane</keyword>
<keyword evidence="7 19" id="KW-1003">Cell membrane</keyword>
<evidence type="ECO:0000256" key="7">
    <source>
        <dbReference type="ARBA" id="ARBA00022475"/>
    </source>
</evidence>
<dbReference type="Pfam" id="PF02654">
    <property type="entry name" value="CobS"/>
    <property type="match status" value="1"/>
</dbReference>
<keyword evidence="8 19" id="KW-0169">Cobalamin biosynthesis</keyword>
<evidence type="ECO:0000256" key="18">
    <source>
        <dbReference type="ARBA" id="ARBA00049504"/>
    </source>
</evidence>
<comment type="similarity">
    <text evidence="4 19">Belongs to the CobS family.</text>
</comment>
<sequence>MPSAAPGPQAAWAWPLAGLAVGALAAGAAALAGAVGLPPGVAAGLALAVAALATGGLHEDGLSDSADGLWGGGHPERRLEIMRDSRIGSYGALALVLGLGLRWSALASAIAAGWLWPALLVAGLASRAAMAALAAALPFARPDGLARLTGRPPPRAALAAMALAGAGCLLLAPWALVAVALAAGGLVALLGRVARRRIGGQTGDILGAAQQLAEIAVLLVFAAL</sequence>
<evidence type="ECO:0000256" key="5">
    <source>
        <dbReference type="ARBA" id="ARBA00013200"/>
    </source>
</evidence>
<feature type="transmembrane region" description="Helical" evidence="19">
    <location>
        <begin position="41"/>
        <end position="58"/>
    </location>
</feature>
<dbReference type="HOGENOM" id="CLU_057426_1_0_5"/>
<dbReference type="PANTHER" id="PTHR34148">
    <property type="entry name" value="ADENOSYLCOBINAMIDE-GDP RIBAZOLETRANSFERASE"/>
    <property type="match status" value="1"/>
</dbReference>
<dbReference type="GO" id="GO:0009236">
    <property type="term" value="P:cobalamin biosynthetic process"/>
    <property type="evidence" value="ECO:0007669"/>
    <property type="project" value="UniProtKB-UniRule"/>
</dbReference>
<dbReference type="PANTHER" id="PTHR34148:SF1">
    <property type="entry name" value="ADENOSYLCOBINAMIDE-GDP RIBAZOLETRANSFERASE"/>
    <property type="match status" value="1"/>
</dbReference>
<evidence type="ECO:0000313" key="20">
    <source>
        <dbReference type="EMBL" id="EAR50151.1"/>
    </source>
</evidence>
<evidence type="ECO:0000256" key="3">
    <source>
        <dbReference type="ARBA" id="ARBA00004663"/>
    </source>
</evidence>